<reference evidence="1 2" key="1">
    <citation type="journal article" date="2019" name="Nat. Ecol. Evol.">
        <title>Megaphylogeny resolves global patterns of mushroom evolution.</title>
        <authorList>
            <person name="Varga T."/>
            <person name="Krizsan K."/>
            <person name="Foldi C."/>
            <person name="Dima B."/>
            <person name="Sanchez-Garcia M."/>
            <person name="Sanchez-Ramirez S."/>
            <person name="Szollosi G.J."/>
            <person name="Szarkandi J.G."/>
            <person name="Papp V."/>
            <person name="Albert L."/>
            <person name="Andreopoulos W."/>
            <person name="Angelini C."/>
            <person name="Antonin V."/>
            <person name="Barry K.W."/>
            <person name="Bougher N.L."/>
            <person name="Buchanan P."/>
            <person name="Buyck B."/>
            <person name="Bense V."/>
            <person name="Catcheside P."/>
            <person name="Chovatia M."/>
            <person name="Cooper J."/>
            <person name="Damon W."/>
            <person name="Desjardin D."/>
            <person name="Finy P."/>
            <person name="Geml J."/>
            <person name="Haridas S."/>
            <person name="Hughes K."/>
            <person name="Justo A."/>
            <person name="Karasinski D."/>
            <person name="Kautmanova I."/>
            <person name="Kiss B."/>
            <person name="Kocsube S."/>
            <person name="Kotiranta H."/>
            <person name="LaButti K.M."/>
            <person name="Lechner B.E."/>
            <person name="Liimatainen K."/>
            <person name="Lipzen A."/>
            <person name="Lukacs Z."/>
            <person name="Mihaltcheva S."/>
            <person name="Morgado L.N."/>
            <person name="Niskanen T."/>
            <person name="Noordeloos M.E."/>
            <person name="Ohm R.A."/>
            <person name="Ortiz-Santana B."/>
            <person name="Ovrebo C."/>
            <person name="Racz N."/>
            <person name="Riley R."/>
            <person name="Savchenko A."/>
            <person name="Shiryaev A."/>
            <person name="Soop K."/>
            <person name="Spirin V."/>
            <person name="Szebenyi C."/>
            <person name="Tomsovsky M."/>
            <person name="Tulloss R.E."/>
            <person name="Uehling J."/>
            <person name="Grigoriev I.V."/>
            <person name="Vagvolgyi C."/>
            <person name="Papp T."/>
            <person name="Martin F.M."/>
            <person name="Miettinen O."/>
            <person name="Hibbett D.S."/>
            <person name="Nagy L.G."/>
        </authorList>
    </citation>
    <scope>NUCLEOTIDE SEQUENCE [LARGE SCALE GENOMIC DNA]</scope>
    <source>
        <strain evidence="1 2">CBS 121175</strain>
    </source>
</reference>
<keyword evidence="2" id="KW-1185">Reference proteome</keyword>
<dbReference type="PANTHER" id="PTHR43162:SF1">
    <property type="entry name" value="PRESTALK A DIFFERENTIATION PROTEIN A"/>
    <property type="match status" value="1"/>
</dbReference>
<dbReference type="Gene3D" id="3.40.50.720">
    <property type="entry name" value="NAD(P)-binding Rossmann-like Domain"/>
    <property type="match status" value="1"/>
</dbReference>
<evidence type="ECO:0000313" key="2">
    <source>
        <dbReference type="Proteomes" id="UP000307440"/>
    </source>
</evidence>
<gene>
    <name evidence="1" type="ORF">FA15DRAFT_669498</name>
</gene>
<dbReference type="SUPFAM" id="SSF51735">
    <property type="entry name" value="NAD(P)-binding Rossmann-fold domains"/>
    <property type="match status" value="1"/>
</dbReference>
<organism evidence="1 2">
    <name type="scientific">Coprinopsis marcescibilis</name>
    <name type="common">Agaric fungus</name>
    <name type="synonym">Psathyrella marcescibilis</name>
    <dbReference type="NCBI Taxonomy" id="230819"/>
    <lineage>
        <taxon>Eukaryota</taxon>
        <taxon>Fungi</taxon>
        <taxon>Dikarya</taxon>
        <taxon>Basidiomycota</taxon>
        <taxon>Agaricomycotina</taxon>
        <taxon>Agaricomycetes</taxon>
        <taxon>Agaricomycetidae</taxon>
        <taxon>Agaricales</taxon>
        <taxon>Agaricineae</taxon>
        <taxon>Psathyrellaceae</taxon>
        <taxon>Coprinopsis</taxon>
    </lineage>
</organism>
<evidence type="ECO:0000313" key="1">
    <source>
        <dbReference type="EMBL" id="TFK24516.1"/>
    </source>
</evidence>
<dbReference type="EMBL" id="ML210199">
    <property type="protein sequence ID" value="TFK24516.1"/>
    <property type="molecule type" value="Genomic_DNA"/>
</dbReference>
<dbReference type="InterPro" id="IPR051604">
    <property type="entry name" value="Ergot_Alk_Oxidoreductase"/>
</dbReference>
<proteinExistence type="predicted"/>
<dbReference type="PANTHER" id="PTHR43162">
    <property type="match status" value="1"/>
</dbReference>
<dbReference type="OrthoDB" id="419598at2759"/>
<accession>A0A5C3KVF3</accession>
<dbReference type="AlphaFoldDB" id="A0A5C3KVF3"/>
<protein>
    <submittedName>
        <fullName evidence="1">Ergot alkaloid A</fullName>
    </submittedName>
</protein>
<dbReference type="Gene3D" id="3.90.25.10">
    <property type="entry name" value="UDP-galactose 4-epimerase, domain 1"/>
    <property type="match status" value="1"/>
</dbReference>
<name>A0A5C3KVF3_COPMA</name>
<dbReference type="InterPro" id="IPR036291">
    <property type="entry name" value="NAD(P)-bd_dom_sf"/>
</dbReference>
<dbReference type="Proteomes" id="UP000307440">
    <property type="component" value="Unassembled WGS sequence"/>
</dbReference>
<sequence>MTTLITGGASKIGSRLAVLLKNAGGNVMFGSRSGRVPDGFKSVKLDWDDSSTFSNPFDDASIRGTMIENAYLMGPDIPHPQSMIPFIELAVEKGVKRFVYLSATIADKDNDAGGLGKIHNYLEKKGLDYVVLRPTWFIDNLGDYADDIRKNVIRSIVPTGKIPFVWSGDIAKVAFDAFSNKSLPFPTRDPLIIGPELLSYTDVANILSDVLGRKILHTVVSVEEMKATYLELYGTDEDAEWVVELDRGLESGSEEGLEQAPGVIVGKLSLREWVKEHRPIFDGPQISQ</sequence>
<dbReference type="STRING" id="230819.A0A5C3KVF3"/>